<dbReference type="InterPro" id="IPR025442">
    <property type="entry name" value="DUF4185"/>
</dbReference>
<evidence type="ECO:0000313" key="4">
    <source>
        <dbReference type="Proteomes" id="UP000466039"/>
    </source>
</evidence>
<organism evidence="3 4">
    <name type="scientific">Mycolicibacterium monacense</name>
    <name type="common">Mycobacterium monacense</name>
    <dbReference type="NCBI Taxonomy" id="85693"/>
    <lineage>
        <taxon>Bacteria</taxon>
        <taxon>Bacillati</taxon>
        <taxon>Actinomycetota</taxon>
        <taxon>Actinomycetes</taxon>
        <taxon>Mycobacteriales</taxon>
        <taxon>Mycobacteriaceae</taxon>
        <taxon>Mycolicibacterium</taxon>
    </lineage>
</organism>
<protein>
    <recommendedName>
        <fullName evidence="2">DUF4185 domain-containing protein</fullName>
    </recommendedName>
</protein>
<proteinExistence type="predicted"/>
<dbReference type="Pfam" id="PF13810">
    <property type="entry name" value="DUF4185"/>
    <property type="match status" value="1"/>
</dbReference>
<feature type="compositionally biased region" description="Acidic residues" evidence="1">
    <location>
        <begin position="76"/>
        <end position="131"/>
    </location>
</feature>
<reference evidence="3 4" key="1">
    <citation type="journal article" date="2019" name="Emerg. Microbes Infect.">
        <title>Comprehensive subspecies identification of 175 nontuberculous mycobacteria species based on 7547 genomic profiles.</title>
        <authorList>
            <person name="Matsumoto Y."/>
            <person name="Kinjo T."/>
            <person name="Motooka D."/>
            <person name="Nabeya D."/>
            <person name="Jung N."/>
            <person name="Uechi K."/>
            <person name="Horii T."/>
            <person name="Iida T."/>
            <person name="Fujita J."/>
            <person name="Nakamura S."/>
        </authorList>
    </citation>
    <scope>NUCLEOTIDE SEQUENCE [LARGE SCALE GENOMIC DNA]</scope>
    <source>
        <strain evidence="3 4">JCM 15658</strain>
    </source>
</reference>
<evidence type="ECO:0000259" key="2">
    <source>
        <dbReference type="Pfam" id="PF13810"/>
    </source>
</evidence>
<name>A0AAD1J2P4_MYCMB</name>
<feature type="compositionally biased region" description="Basic and acidic residues" evidence="1">
    <location>
        <begin position="143"/>
        <end position="152"/>
    </location>
</feature>
<keyword evidence="4" id="KW-1185">Reference proteome</keyword>
<gene>
    <name evidence="3" type="ORF">MMON_43020</name>
</gene>
<sequence length="713" mass="76335">MHLKGKAMDASAYIGRVGGLAVALGVGAAVMVGAPGTAFAETGEPTSQTPPDDSPKPAAEQDDPGQEQAEEKAEEQAEEPDPEALEGLPDDDGDEPVVEEPVVEEPVVEEPVVEEPVVVEDDAEKDAEGADPDVTLPIVDPTTFERESRNRPDSTLQTEKSSEPEGFETLSETADVASFVVDTAHEVSEQPAAAARTVLVDNVEEMVQTVLSPAAAAVTAITAPTAARNSAPVINRLLAAFGLGSLRNLPSLPSPAWALSALLALGSRRELERSVATRSVSTSTPTVSLAAAATPYDPAKDYVVTPVSVSGNTVRITNVTGPGGLNNTTTRFGIGGTDLGIMWDNGIKDNPNTAVNEHQVLIAFGDTFSNRTPVRTGVWRMNTLFRSTDTVLSNGMYVADGIPHDPGMYSGSPMSDPNFSREIIGNYHYGIGPEVTMIPTAAISVPGAGKDGATRQYINYMAVKSWDSPGRWTTNYSAIAYSDDNGQNWTVVPQSSVRPAAAGRTILPFVNGDQNFQQGAYVRKYTVDPVTGKPLKNAAGQEITDGYIYSYGTPAGRTGTAYVSRVAEADILDKTKYEYWNGTSWTPGNPAAAKPILPSTTTTSFFGLIKTTTYPTVSEMSVQYNSYEKKYIMLYGDKNNNIVMRKADSPEGPWSAPITLVTSSKMPGLYAPMIHPWSSTDNVSAADQQYLYWNLSTWDDYQVKLMRTDLTKV</sequence>
<accession>A0AAD1J2P4</accession>
<dbReference type="Proteomes" id="UP000466039">
    <property type="component" value="Chromosome"/>
</dbReference>
<dbReference type="EMBL" id="AP022617">
    <property type="protein sequence ID" value="BBZ63001.1"/>
    <property type="molecule type" value="Genomic_DNA"/>
</dbReference>
<feature type="domain" description="DUF4185" evidence="2">
    <location>
        <begin position="325"/>
        <end position="707"/>
    </location>
</feature>
<evidence type="ECO:0000313" key="3">
    <source>
        <dbReference type="EMBL" id="BBZ63001.1"/>
    </source>
</evidence>
<evidence type="ECO:0000256" key="1">
    <source>
        <dbReference type="SAM" id="MobiDB-lite"/>
    </source>
</evidence>
<feature type="region of interest" description="Disordered" evidence="1">
    <location>
        <begin position="38"/>
        <end position="171"/>
    </location>
</feature>
<dbReference type="AlphaFoldDB" id="A0AAD1J2P4"/>